<feature type="region of interest" description="Disordered" evidence="1">
    <location>
        <begin position="528"/>
        <end position="547"/>
    </location>
</feature>
<accession>A0A084H256</accession>
<dbReference type="AlphaFoldDB" id="A0A084H256"/>
<dbReference type="Proteomes" id="UP000028549">
    <property type="component" value="Unassembled WGS sequence"/>
</dbReference>
<dbReference type="EMBL" id="JNVC02000001">
    <property type="protein sequence ID" value="KEZ53668.1"/>
    <property type="molecule type" value="Genomic_DNA"/>
</dbReference>
<keyword evidence="3" id="KW-1185">Reference proteome</keyword>
<dbReference type="OrthoDB" id="1395829at2"/>
<sequence>MKIEVAEHARMSERGSSLLRLIQNNDMPILDLLVRESVQNSLDAALAGSGKVNIDFSVRNFSSLEINEHLDGIKDNINNKFPDDTYKLLEIRDSNTVGLTGPLHYNDVVDDHFGNLLKLVYEISMPQQKEGAGGSWGLGKTVYFRIGIGLVFYYSRVKDEDGSYSSRLAACLVEDERKPDSLINLNNGKPKRGIAWWGQPADEKSTKPLTDENEIQKILSVFNSRPFTGEETGTAIIIPYINEQNLLEGILPESQSEDSSYTKTWWSHSIQDYIKVAVQRWYAPRLMNPSYPYGRWLDASVNGKEIESAEMLPLFSIAQALYNRIPLVEASDHTADILQGIEVSTERIALRNMFNEDTTAGYISYVKVSKEQLLMTYPHNNTSPYTQFNKYDLPSDSNFPIIMYVRKPGMIVGYETTGEWVDGIPKTNPNEFIIGIFVAKSTNTLKNTDKKITLEEYIRKSEKADHTSWTDWTYDFYKPFIVSKIQRQVRKFISAKFVKTNNDLYKNKNMALGRSLAGMLLPPENFGTKSTLPGGGKGGKDGPGGRRVNYGLKFNGSPQYSDGLVHLEFELVFGQKQSLGMQLQVLSESGGISADYWEMKNIIGREFPLRLERVQISSVHPGGNAVKQSPGSFIVDRDSSEVTYGNVHMKLLNTERFHVPFGVTLSLVDKSGYTLKGKASFISTDRNIKGGLTLNSEGDGKK</sequence>
<dbReference type="RefSeq" id="WP_029565272.1">
    <property type="nucleotide sequence ID" value="NZ_JNVC02000001.1"/>
</dbReference>
<evidence type="ECO:0000256" key="1">
    <source>
        <dbReference type="SAM" id="MobiDB-lite"/>
    </source>
</evidence>
<gene>
    <name evidence="2" type="ORF">GS18_0201435</name>
</gene>
<reference evidence="2 3" key="1">
    <citation type="journal article" date="2005" name="Int. J. Syst. Evol. Microbiol.">
        <title>Bacillus cibi sp. nov., isolated from jeotgal, a traditional Korean fermented seafood.</title>
        <authorList>
            <person name="Yoon J.H."/>
            <person name="Lee C.H."/>
            <person name="Oh T.K."/>
        </authorList>
    </citation>
    <scope>NUCLEOTIDE SEQUENCE [LARGE SCALE GENOMIC DNA]</scope>
    <source>
        <strain evidence="2 3">DSM 16189</strain>
    </source>
</reference>
<organism evidence="2 3">
    <name type="scientific">Metabacillus indicus</name>
    <name type="common">Bacillus indicus</name>
    <dbReference type="NCBI Taxonomy" id="246786"/>
    <lineage>
        <taxon>Bacteria</taxon>
        <taxon>Bacillati</taxon>
        <taxon>Bacillota</taxon>
        <taxon>Bacilli</taxon>
        <taxon>Bacillales</taxon>
        <taxon>Bacillaceae</taxon>
        <taxon>Metabacillus</taxon>
    </lineage>
</organism>
<evidence type="ECO:0000313" key="3">
    <source>
        <dbReference type="Proteomes" id="UP000028549"/>
    </source>
</evidence>
<proteinExistence type="predicted"/>
<evidence type="ECO:0000313" key="2">
    <source>
        <dbReference type="EMBL" id="KEZ53668.1"/>
    </source>
</evidence>
<name>A0A084H256_METID</name>
<dbReference type="STRING" id="246786.GS18_0201435"/>
<protein>
    <submittedName>
        <fullName evidence="2">Uncharacterized protein</fullName>
    </submittedName>
</protein>
<comment type="caution">
    <text evidence="2">The sequence shown here is derived from an EMBL/GenBank/DDBJ whole genome shotgun (WGS) entry which is preliminary data.</text>
</comment>